<gene>
    <name evidence="2" type="ORF">OI25_3693</name>
</gene>
<protein>
    <submittedName>
        <fullName evidence="2">Uncharacterized protein</fullName>
    </submittedName>
</protein>
<dbReference type="EMBL" id="CP010026">
    <property type="protein sequence ID" value="AJZ60607.1"/>
    <property type="molecule type" value="Genomic_DNA"/>
</dbReference>
<reference evidence="2 3" key="1">
    <citation type="journal article" date="2015" name="Genome Announc.">
        <title>Complete genome sequences for 59 burkholderia isolates, both pathogenic and near neighbor.</title>
        <authorList>
            <person name="Johnson S.L."/>
            <person name="Bishop-Lilly K.A."/>
            <person name="Ladner J.T."/>
            <person name="Daligault H.E."/>
            <person name="Davenport K.W."/>
            <person name="Jaissle J."/>
            <person name="Frey K.G."/>
            <person name="Koroleva G.I."/>
            <person name="Bruce D.C."/>
            <person name="Coyne S.R."/>
            <person name="Broomall S.M."/>
            <person name="Li P.E."/>
            <person name="Teshima H."/>
            <person name="Gibbons H.S."/>
            <person name="Palacios G.F."/>
            <person name="Rosenzweig C.N."/>
            <person name="Redden C.L."/>
            <person name="Xu Y."/>
            <person name="Minogue T.D."/>
            <person name="Chain P.S."/>
        </authorList>
    </citation>
    <scope>NUCLEOTIDE SEQUENCE [LARGE SCALE GENOMIC DNA]</scope>
    <source>
        <strain evidence="2 3">ATCC BAA-463</strain>
    </source>
</reference>
<dbReference type="RefSeq" id="WP_156034542.1">
    <property type="nucleotide sequence ID" value="NZ_CADFGE010000006.1"/>
</dbReference>
<dbReference type="KEGG" id="bfn:OI25_3693"/>
<accession>A0AAU8TA34</accession>
<evidence type="ECO:0000313" key="3">
    <source>
        <dbReference type="Proteomes" id="UP000032614"/>
    </source>
</evidence>
<evidence type="ECO:0000256" key="1">
    <source>
        <dbReference type="SAM" id="MobiDB-lite"/>
    </source>
</evidence>
<sequence>MWPTILDTLGALAVLASVAAQIAFIRKTRQSANREARPQSARRKPFR</sequence>
<organism evidence="2 3">
    <name type="scientific">Paraburkholderia fungorum</name>
    <dbReference type="NCBI Taxonomy" id="134537"/>
    <lineage>
        <taxon>Bacteria</taxon>
        <taxon>Pseudomonadati</taxon>
        <taxon>Pseudomonadota</taxon>
        <taxon>Betaproteobacteria</taxon>
        <taxon>Burkholderiales</taxon>
        <taxon>Burkholderiaceae</taxon>
        <taxon>Paraburkholderia</taxon>
    </lineage>
</organism>
<dbReference type="AlphaFoldDB" id="A0AAU8TA34"/>
<name>A0AAU8TA34_9BURK</name>
<proteinExistence type="predicted"/>
<dbReference type="Proteomes" id="UP000032614">
    <property type="component" value="Chromosome 1"/>
</dbReference>
<evidence type="ECO:0000313" key="2">
    <source>
        <dbReference type="EMBL" id="AJZ60607.1"/>
    </source>
</evidence>
<feature type="region of interest" description="Disordered" evidence="1">
    <location>
        <begin position="28"/>
        <end position="47"/>
    </location>
</feature>